<gene>
    <name evidence="3" type="ORF">BFW38_16980</name>
</gene>
<feature type="domain" description="RHS protein conserved region" evidence="2">
    <location>
        <begin position="169"/>
        <end position="203"/>
    </location>
</feature>
<evidence type="ECO:0000259" key="2">
    <source>
        <dbReference type="Pfam" id="PF03527"/>
    </source>
</evidence>
<dbReference type="STRING" id="197479.BFW38_16980"/>
<feature type="compositionally biased region" description="Basic and acidic residues" evidence="1">
    <location>
        <begin position="323"/>
        <end position="343"/>
    </location>
</feature>
<dbReference type="Pfam" id="PF03527">
    <property type="entry name" value="RHS"/>
    <property type="match status" value="1"/>
</dbReference>
<dbReference type="InterPro" id="IPR050708">
    <property type="entry name" value="T6SS_VgrG/RHS"/>
</dbReference>
<sequence length="390" mass="43974">MVHLIVAYNILEVSTVTGQDQYAQAPAAGDSVKAHTKAEYGYDALGRRVWKQVEIDGQAPELTVFTWDGDLLQSETRFEGDIHQPVRSRPPGLIPETPRRKFPRPIAQQVHTLDASALVPTHTATYLYEPDSFIPLAQLTAGFDHTALAATGTDRQPLRCYQAQTATLYYFQTDHLGTPQDITDTEGRIVWSGQYRAWGQLAQAHNGQGEKAHIHNPFRFQGQYHDRETGLHYNRFRYYDPRIGRFTTQDPIGLMGGENLYQYAPNPTGWIDPLGLSKQCCGGGRVEKDGITGRFTPIDDASGPHSVYRRHGGTKEITHYIEYDKPTHPKDPRKRVEQKRYDGGESPSHFNKVTKQTVETPHVHESGTPGGGLDLQIQMRYPRDHNYVIN</sequence>
<organism evidence="3 4">
    <name type="scientific">Terasakiispira papahanaumokuakeensis</name>
    <dbReference type="NCBI Taxonomy" id="197479"/>
    <lineage>
        <taxon>Bacteria</taxon>
        <taxon>Pseudomonadati</taxon>
        <taxon>Pseudomonadota</taxon>
        <taxon>Gammaproteobacteria</taxon>
        <taxon>Oceanospirillales</taxon>
        <taxon>Terasakiispira</taxon>
    </lineage>
</organism>
<dbReference type="Proteomes" id="UP000094291">
    <property type="component" value="Unassembled WGS sequence"/>
</dbReference>
<dbReference type="Gene3D" id="2.180.10.10">
    <property type="entry name" value="RHS repeat-associated core"/>
    <property type="match status" value="1"/>
</dbReference>
<dbReference type="PANTHER" id="PTHR32305:SF15">
    <property type="entry name" value="PROTEIN RHSA-RELATED"/>
    <property type="match status" value="1"/>
</dbReference>
<dbReference type="EMBL" id="MDTQ01000001">
    <property type="protein sequence ID" value="ODC04976.1"/>
    <property type="molecule type" value="Genomic_DNA"/>
</dbReference>
<comment type="caution">
    <text evidence="3">The sequence shown here is derived from an EMBL/GenBank/DDBJ whole genome shotgun (WGS) entry which is preliminary data.</text>
</comment>
<accession>A0A1E2VDS3</accession>
<feature type="region of interest" description="Disordered" evidence="1">
    <location>
        <begin position="323"/>
        <end position="351"/>
    </location>
</feature>
<keyword evidence="4" id="KW-1185">Reference proteome</keyword>
<dbReference type="PRINTS" id="PR00394">
    <property type="entry name" value="RHSPROTEIN"/>
</dbReference>
<evidence type="ECO:0000313" key="3">
    <source>
        <dbReference type="EMBL" id="ODC04976.1"/>
    </source>
</evidence>
<reference evidence="3 4" key="1">
    <citation type="submission" date="2016-08" db="EMBL/GenBank/DDBJ databases">
        <authorList>
            <person name="Seilhamer J.J."/>
        </authorList>
    </citation>
    <scope>NUCLEOTIDE SEQUENCE [LARGE SCALE GENOMIC DNA]</scope>
    <source>
        <strain evidence="3 4">PH27A</strain>
    </source>
</reference>
<evidence type="ECO:0000313" key="4">
    <source>
        <dbReference type="Proteomes" id="UP000094291"/>
    </source>
</evidence>
<proteinExistence type="predicted"/>
<protein>
    <recommendedName>
        <fullName evidence="2">RHS protein conserved region domain-containing protein</fullName>
    </recommendedName>
</protein>
<evidence type="ECO:0000256" key="1">
    <source>
        <dbReference type="SAM" id="MobiDB-lite"/>
    </source>
</evidence>
<dbReference type="InterPro" id="IPR001826">
    <property type="entry name" value="RHS"/>
</dbReference>
<dbReference type="PANTHER" id="PTHR32305">
    <property type="match status" value="1"/>
</dbReference>
<dbReference type="NCBIfam" id="TIGR03696">
    <property type="entry name" value="Rhs_assc_core"/>
    <property type="match status" value="1"/>
</dbReference>
<dbReference type="AlphaFoldDB" id="A0A1E2VDS3"/>
<name>A0A1E2VDS3_9GAMM</name>
<dbReference type="InterPro" id="IPR022385">
    <property type="entry name" value="Rhs_assc_core"/>
</dbReference>